<feature type="compositionally biased region" description="Basic and acidic residues" evidence="1">
    <location>
        <begin position="487"/>
        <end position="497"/>
    </location>
</feature>
<feature type="region of interest" description="Disordered" evidence="1">
    <location>
        <begin position="1"/>
        <end position="31"/>
    </location>
</feature>
<evidence type="ECO:0000259" key="2">
    <source>
        <dbReference type="Pfam" id="PF02120"/>
    </source>
</evidence>
<evidence type="ECO:0000313" key="4">
    <source>
        <dbReference type="Proteomes" id="UP001069802"/>
    </source>
</evidence>
<feature type="compositionally biased region" description="Low complexity" evidence="1">
    <location>
        <begin position="179"/>
        <end position="192"/>
    </location>
</feature>
<dbReference type="RefSeq" id="WP_269422714.1">
    <property type="nucleotide sequence ID" value="NZ_JAPWGY010000002.1"/>
</dbReference>
<sequence length="497" mass="51676">MNNYSIETNRTTSPQAAGKAAQSTQASQAAQAFSDFLSGTKTTAKTPVASPVLKHDTAALNQLFNKPTWHLEQDASSNRDDRRLRESSETHRGRKNVTHDEEDKSASLNEKTEIAPEEQTEKSVESQAEERPREERSARQNESETKTPDVVAVETAKAQVSDPAVGQGRISAVQTAAVPGGPTQQTAQAPQQLPSGTAVTQGDTTAAGKAATPSVQVTQAAVTSQPTSNLTAAASVSAINTSETTTAATAGAAAQSNNGKSTSALAGPETGAAKTASQGPNPQAVMANTSGQGTNNNAQSQNGNNLARTEIGAAAGAKPASTTTAVNGFTETLHNATRTAGASGLTTELKPQKTLNVTASDQLSISIKKAVGENKDSISIKLHPSELGRVDVKLEIAENGVMKAMISAERPDTLDLLQRDSRLLEKALQDAGLKTDGQSLSFNLKQNGDQNGASGDRSAFAASQDDSQSSDTDMAENDLPQQNPIVSRHDGDLDISI</sequence>
<evidence type="ECO:0000256" key="1">
    <source>
        <dbReference type="SAM" id="MobiDB-lite"/>
    </source>
</evidence>
<dbReference type="InterPro" id="IPR021136">
    <property type="entry name" value="Flagellar_hook_control-like_C"/>
</dbReference>
<dbReference type="Proteomes" id="UP001069802">
    <property type="component" value="Unassembled WGS sequence"/>
</dbReference>
<feature type="compositionally biased region" description="Basic and acidic residues" evidence="1">
    <location>
        <begin position="69"/>
        <end position="147"/>
    </location>
</feature>
<feature type="region of interest" description="Disordered" evidence="1">
    <location>
        <begin position="64"/>
        <end position="211"/>
    </location>
</feature>
<feature type="region of interest" description="Disordered" evidence="1">
    <location>
        <begin position="438"/>
        <end position="497"/>
    </location>
</feature>
<dbReference type="CDD" id="cd17470">
    <property type="entry name" value="T3SS_Flik_C"/>
    <property type="match status" value="1"/>
</dbReference>
<feature type="compositionally biased region" description="Polar residues" evidence="1">
    <location>
        <begin position="255"/>
        <end position="264"/>
    </location>
</feature>
<feature type="domain" description="Flagellar hook-length control protein-like C-terminal" evidence="2">
    <location>
        <begin position="367"/>
        <end position="446"/>
    </location>
</feature>
<feature type="compositionally biased region" description="Polar residues" evidence="1">
    <location>
        <begin position="438"/>
        <end position="453"/>
    </location>
</feature>
<gene>
    <name evidence="3" type="ORF">O4H49_07005</name>
</gene>
<dbReference type="InterPro" id="IPR038610">
    <property type="entry name" value="FliK-like_C_sf"/>
</dbReference>
<accession>A0ABT4LHE8</accession>
<feature type="compositionally biased region" description="Low complexity" evidence="1">
    <location>
        <begin position="291"/>
        <end position="303"/>
    </location>
</feature>
<feature type="compositionally biased region" description="Polar residues" evidence="1">
    <location>
        <begin position="1"/>
        <end position="14"/>
    </location>
</feature>
<dbReference type="EMBL" id="JAPWGY010000002">
    <property type="protein sequence ID" value="MCZ4280519.1"/>
    <property type="molecule type" value="Genomic_DNA"/>
</dbReference>
<feature type="compositionally biased region" description="Polar residues" evidence="1">
    <location>
        <begin position="193"/>
        <end position="204"/>
    </location>
</feature>
<keyword evidence="3" id="KW-0969">Cilium</keyword>
<keyword evidence="4" id="KW-1185">Reference proteome</keyword>
<feature type="compositionally biased region" description="Polar residues" evidence="1">
    <location>
        <begin position="275"/>
        <end position="290"/>
    </location>
</feature>
<organism evidence="3 4">
    <name type="scientific">Kiloniella laminariae</name>
    <dbReference type="NCBI Taxonomy" id="454162"/>
    <lineage>
        <taxon>Bacteria</taxon>
        <taxon>Pseudomonadati</taxon>
        <taxon>Pseudomonadota</taxon>
        <taxon>Alphaproteobacteria</taxon>
        <taxon>Rhodospirillales</taxon>
        <taxon>Kiloniellaceae</taxon>
        <taxon>Kiloniella</taxon>
    </lineage>
</organism>
<proteinExistence type="predicted"/>
<evidence type="ECO:0000313" key="3">
    <source>
        <dbReference type="EMBL" id="MCZ4280519.1"/>
    </source>
</evidence>
<protein>
    <submittedName>
        <fullName evidence="3">Flagellar hook-length control protein FliK</fullName>
    </submittedName>
</protein>
<feature type="compositionally biased region" description="Low complexity" evidence="1">
    <location>
        <begin position="15"/>
        <end position="31"/>
    </location>
</feature>
<comment type="caution">
    <text evidence="3">The sequence shown here is derived from an EMBL/GenBank/DDBJ whole genome shotgun (WGS) entry which is preliminary data.</text>
</comment>
<feature type="region of interest" description="Disordered" evidence="1">
    <location>
        <begin position="250"/>
        <end position="303"/>
    </location>
</feature>
<dbReference type="Gene3D" id="3.30.750.140">
    <property type="match status" value="1"/>
</dbReference>
<keyword evidence="3" id="KW-0966">Cell projection</keyword>
<keyword evidence="3" id="KW-0282">Flagellum</keyword>
<reference evidence="3" key="1">
    <citation type="submission" date="2022-12" db="EMBL/GenBank/DDBJ databases">
        <title>Bacterial isolates from different developmental stages of Nematostella vectensis.</title>
        <authorList>
            <person name="Fraune S."/>
        </authorList>
    </citation>
    <scope>NUCLEOTIDE SEQUENCE</scope>
    <source>
        <strain evidence="3">G21630-S1</strain>
    </source>
</reference>
<dbReference type="Pfam" id="PF02120">
    <property type="entry name" value="Flg_hook"/>
    <property type="match status" value="1"/>
</dbReference>
<feature type="compositionally biased region" description="Low complexity" evidence="1">
    <location>
        <begin position="456"/>
        <end position="472"/>
    </location>
</feature>
<name>A0ABT4LHE8_9PROT</name>